<evidence type="ECO:0000259" key="1">
    <source>
        <dbReference type="Pfam" id="PF08241"/>
    </source>
</evidence>
<dbReference type="RefSeq" id="WP_053994742.1">
    <property type="nucleotide sequence ID" value="NZ_CP065643.1"/>
</dbReference>
<dbReference type="GO" id="GO:0008757">
    <property type="term" value="F:S-adenosylmethionine-dependent methyltransferase activity"/>
    <property type="evidence" value="ECO:0007669"/>
    <property type="project" value="InterPro"/>
</dbReference>
<organism evidence="2 3">
    <name type="scientific">Lysinibacillus macroides</name>
    <dbReference type="NCBI Taxonomy" id="33935"/>
    <lineage>
        <taxon>Bacteria</taxon>
        <taxon>Bacillati</taxon>
        <taxon>Bacillota</taxon>
        <taxon>Bacilli</taxon>
        <taxon>Bacillales</taxon>
        <taxon>Bacillaceae</taxon>
        <taxon>Lysinibacillus</taxon>
    </lineage>
</organism>
<dbReference type="STRING" id="33935.ADM90_09615"/>
<evidence type="ECO:0000313" key="2">
    <source>
        <dbReference type="EMBL" id="KOY83497.1"/>
    </source>
</evidence>
<keyword evidence="3" id="KW-1185">Reference proteome</keyword>
<keyword evidence="2" id="KW-0489">Methyltransferase</keyword>
<reference evidence="2 3" key="1">
    <citation type="submission" date="2015-07" db="EMBL/GenBank/DDBJ databases">
        <title>Genome sequencing project for genomic taxonomy and phylogenomics of Bacillus-like bacteria.</title>
        <authorList>
            <person name="Liu B."/>
            <person name="Wang J."/>
            <person name="Zhu Y."/>
            <person name="Liu G."/>
            <person name="Chen Q."/>
            <person name="Chen Z."/>
            <person name="Che J."/>
            <person name="Ge C."/>
            <person name="Shi H."/>
            <person name="Pan Z."/>
            <person name="Liu X."/>
        </authorList>
    </citation>
    <scope>NUCLEOTIDE SEQUENCE [LARGE SCALE GENOMIC DNA]</scope>
    <source>
        <strain evidence="2 3">DSM 54</strain>
    </source>
</reference>
<dbReference type="GO" id="GO:0032259">
    <property type="term" value="P:methylation"/>
    <property type="evidence" value="ECO:0007669"/>
    <property type="project" value="UniProtKB-KW"/>
</dbReference>
<dbReference type="PANTHER" id="PTHR43861">
    <property type="entry name" value="TRANS-ACONITATE 2-METHYLTRANSFERASE-RELATED"/>
    <property type="match status" value="1"/>
</dbReference>
<dbReference type="InterPro" id="IPR013216">
    <property type="entry name" value="Methyltransf_11"/>
</dbReference>
<feature type="domain" description="Methyltransferase type 11" evidence="1">
    <location>
        <begin position="47"/>
        <end position="141"/>
    </location>
</feature>
<dbReference type="AlphaFoldDB" id="A0A0N0CWR7"/>
<dbReference type="SUPFAM" id="SSF53335">
    <property type="entry name" value="S-adenosyl-L-methionine-dependent methyltransferases"/>
    <property type="match status" value="1"/>
</dbReference>
<dbReference type="OrthoDB" id="9791837at2"/>
<evidence type="ECO:0000313" key="3">
    <source>
        <dbReference type="Proteomes" id="UP000037977"/>
    </source>
</evidence>
<dbReference type="CDD" id="cd02440">
    <property type="entry name" value="AdoMet_MTases"/>
    <property type="match status" value="1"/>
</dbReference>
<protein>
    <submittedName>
        <fullName evidence="2">Methyltransferase</fullName>
    </submittedName>
</protein>
<dbReference type="InterPro" id="IPR029063">
    <property type="entry name" value="SAM-dependent_MTases_sf"/>
</dbReference>
<dbReference type="EMBL" id="LGCI01000005">
    <property type="protein sequence ID" value="KOY83497.1"/>
    <property type="molecule type" value="Genomic_DNA"/>
</dbReference>
<keyword evidence="2" id="KW-0808">Transferase</keyword>
<name>A0A0N0CWR7_9BACI</name>
<comment type="caution">
    <text evidence="2">The sequence shown here is derived from an EMBL/GenBank/DDBJ whole genome shotgun (WGS) entry which is preliminary data.</text>
</comment>
<dbReference type="Gene3D" id="3.40.50.150">
    <property type="entry name" value="Vaccinia Virus protein VP39"/>
    <property type="match status" value="1"/>
</dbReference>
<dbReference type="Proteomes" id="UP000037977">
    <property type="component" value="Unassembled WGS sequence"/>
</dbReference>
<proteinExistence type="predicted"/>
<accession>A0A0N0CWR7</accession>
<dbReference type="Pfam" id="PF08241">
    <property type="entry name" value="Methyltransf_11"/>
    <property type="match status" value="1"/>
</dbReference>
<dbReference type="PATRIC" id="fig|33935.3.peg.1426"/>
<gene>
    <name evidence="2" type="ORF">ADM90_09615</name>
</gene>
<sequence>MTQNIYDHPLFFQEYKALRQKAFNYNRLLEQPTLKSLLPPLTDLSLLDIGCGMGEFAKYCIEQRTKHVTALDISSNMLAIAKLEQAHPQIDYYLQAIEDYQAPPHSFDCITSSLSLHYVQNFDKVIGQIARMLCPGGVFIFSVEYPITTARRTNEDNWAYDEEGSRLYYAIDHYQEEGLRQQTWLVDGVLKYHRTLATMVNTLIAYGLTIDKIVEPIPSQEAIQQLPSIEKELRRPSFLFIKVKK</sequence>